<keyword evidence="1" id="KW-0732">Signal</keyword>
<protein>
    <submittedName>
        <fullName evidence="3">BON domain-containing protein</fullName>
    </submittedName>
</protein>
<accession>A0A3B7MUM6</accession>
<reference evidence="3 4" key="1">
    <citation type="submission" date="2018-09" db="EMBL/GenBank/DDBJ databases">
        <title>Genome sequencing of strain 6GH32-13.</title>
        <authorList>
            <person name="Weon H.-Y."/>
            <person name="Heo J."/>
            <person name="Kwon S.-W."/>
        </authorList>
    </citation>
    <scope>NUCLEOTIDE SEQUENCE [LARGE SCALE GENOMIC DNA]</scope>
    <source>
        <strain evidence="3 4">5GH32-13</strain>
    </source>
</reference>
<proteinExistence type="predicted"/>
<feature type="domain" description="BON" evidence="2">
    <location>
        <begin position="3"/>
        <end position="71"/>
    </location>
</feature>
<dbReference type="Gene3D" id="3.30.1340.30">
    <property type="match status" value="3"/>
</dbReference>
<sequence length="224" mass="24760">MKTDAQLQKDVMDELKWHPYLQAAQIGVAAKNGVVTLSGTVVTFGQKLEAERAAKKVAGVKALAEEIQVSLPHSYQKTDSELAEAVLNALKWHSAVQEEKIKVSVEKGHVKLEGTVDWEYQKTSARMAVENLMGVRSVMNSITVQPAVTAKDIEQKIKDSFQRSATIDASHIAVQINDHRVTLNGYVRSLSEKEDAETAAWNAGGITRVESKLEIRLPEYSFED</sequence>
<dbReference type="InterPro" id="IPR051686">
    <property type="entry name" value="Lipoprotein_DolP"/>
</dbReference>
<organism evidence="3 4">
    <name type="scientific">Paraflavitalea soli</name>
    <dbReference type="NCBI Taxonomy" id="2315862"/>
    <lineage>
        <taxon>Bacteria</taxon>
        <taxon>Pseudomonadati</taxon>
        <taxon>Bacteroidota</taxon>
        <taxon>Chitinophagia</taxon>
        <taxon>Chitinophagales</taxon>
        <taxon>Chitinophagaceae</taxon>
        <taxon>Paraflavitalea</taxon>
    </lineage>
</organism>
<gene>
    <name evidence="3" type="ORF">D3H65_09370</name>
</gene>
<dbReference type="InterPro" id="IPR007055">
    <property type="entry name" value="BON_dom"/>
</dbReference>
<dbReference type="InterPro" id="IPR014004">
    <property type="entry name" value="Transpt-assoc_nodulatn_dom_bac"/>
</dbReference>
<name>A0A3B7MUM6_9BACT</name>
<evidence type="ECO:0000313" key="4">
    <source>
        <dbReference type="Proteomes" id="UP000263900"/>
    </source>
</evidence>
<dbReference type="KEGG" id="pseg:D3H65_09370"/>
<keyword evidence="4" id="KW-1185">Reference proteome</keyword>
<dbReference type="AlphaFoldDB" id="A0A3B7MUM6"/>
<dbReference type="RefSeq" id="WP_119050058.1">
    <property type="nucleotide sequence ID" value="NZ_CP032157.1"/>
</dbReference>
<feature type="domain" description="BON" evidence="2">
    <location>
        <begin position="78"/>
        <end position="146"/>
    </location>
</feature>
<dbReference type="PROSITE" id="PS50914">
    <property type="entry name" value="BON"/>
    <property type="match status" value="3"/>
</dbReference>
<evidence type="ECO:0000256" key="1">
    <source>
        <dbReference type="ARBA" id="ARBA00022729"/>
    </source>
</evidence>
<feature type="domain" description="BON" evidence="2">
    <location>
        <begin position="149"/>
        <end position="217"/>
    </location>
</feature>
<dbReference type="SMART" id="SM00749">
    <property type="entry name" value="BON"/>
    <property type="match status" value="3"/>
</dbReference>
<dbReference type="Proteomes" id="UP000263900">
    <property type="component" value="Chromosome"/>
</dbReference>
<dbReference type="Pfam" id="PF04972">
    <property type="entry name" value="BON"/>
    <property type="match status" value="3"/>
</dbReference>
<dbReference type="PANTHER" id="PTHR34606">
    <property type="entry name" value="BON DOMAIN-CONTAINING PROTEIN"/>
    <property type="match status" value="1"/>
</dbReference>
<evidence type="ECO:0000313" key="3">
    <source>
        <dbReference type="EMBL" id="AXY74171.1"/>
    </source>
</evidence>
<dbReference type="EMBL" id="CP032157">
    <property type="protein sequence ID" value="AXY74171.1"/>
    <property type="molecule type" value="Genomic_DNA"/>
</dbReference>
<dbReference type="OrthoDB" id="870892at2"/>
<dbReference type="PANTHER" id="PTHR34606:SF4">
    <property type="entry name" value="OUTER MEMBRANE LIPOPROTEIN DOLP"/>
    <property type="match status" value="1"/>
</dbReference>
<evidence type="ECO:0000259" key="2">
    <source>
        <dbReference type="PROSITE" id="PS50914"/>
    </source>
</evidence>